<dbReference type="EMBL" id="DQ491001">
    <property type="protein sequence ID" value="ABT14230.1"/>
    <property type="molecule type" value="Genomic_DNA"/>
</dbReference>
<gene>
    <name evidence="1" type="primary">m676L</name>
    <name evidence="1" type="ORF">MT325_m676L</name>
</gene>
<organism evidence="1 2">
    <name type="scientific">Paramecium bursaria Chlorella virus MT325</name>
    <name type="common">PBCV-MT325</name>
    <dbReference type="NCBI Taxonomy" id="346932"/>
    <lineage>
        <taxon>Viruses</taxon>
        <taxon>Varidnaviria</taxon>
        <taxon>Bamfordvirae</taxon>
        <taxon>Nucleocytoviricota</taxon>
        <taxon>Megaviricetes</taxon>
        <taxon>Algavirales</taxon>
        <taxon>Phycodnaviridae</taxon>
        <taxon>Chlorovirus</taxon>
        <taxon>Chlorovirus conductrix</taxon>
        <taxon>Paramecium bursaria Chlorella virus A1</taxon>
    </lineage>
</organism>
<organismHost>
    <name type="scientific">Paramecium bursaria</name>
    <dbReference type="NCBI Taxonomy" id="74790"/>
</organismHost>
<proteinExistence type="predicted"/>
<reference evidence="1 2" key="1">
    <citation type="journal article" date="2007" name="Virology">
        <title>Sequence and annotation of the 314-kb MT325 and the 321-kb FR483 viruses that infect Chlorella Pbi.</title>
        <authorList>
            <person name="Fitzgerald L.A."/>
            <person name="Graves M.V."/>
            <person name="Li X."/>
            <person name="Feldblyum T."/>
            <person name="Hartigan J."/>
            <person name="Van Etten J.L."/>
        </authorList>
    </citation>
    <scope>NUCLEOTIDE SEQUENCE [LARGE SCALE GENOMIC DNA]</scope>
    <source>
        <strain evidence="1 2">MT325</strain>
    </source>
</reference>
<protein>
    <submittedName>
        <fullName evidence="1">Uncharacterized protein m676L</fullName>
    </submittedName>
</protein>
<accession>A7IV56</accession>
<evidence type="ECO:0000313" key="2">
    <source>
        <dbReference type="Proteomes" id="UP000246715"/>
    </source>
</evidence>
<dbReference type="Proteomes" id="UP000246715">
    <property type="component" value="Segment"/>
</dbReference>
<sequence length="66" mass="7207">MFHAACADWGAASHGSWSDTLQPKRHSSCFEWHSPSEPTIPPFAGENTQSPLPRTLGDNCACSVHR</sequence>
<evidence type="ECO:0000313" key="1">
    <source>
        <dbReference type="EMBL" id="ABT14230.1"/>
    </source>
</evidence>
<name>A7IV56_PBCVM</name>